<feature type="compositionally biased region" description="Polar residues" evidence="2">
    <location>
        <begin position="422"/>
        <end position="441"/>
    </location>
</feature>
<keyword evidence="4" id="KW-1185">Reference proteome</keyword>
<dbReference type="GO" id="GO:0000423">
    <property type="term" value="P:mitophagy"/>
    <property type="evidence" value="ECO:0007669"/>
    <property type="project" value="TreeGrafter"/>
</dbReference>
<evidence type="ECO:0000256" key="2">
    <source>
        <dbReference type="SAM" id="MobiDB-lite"/>
    </source>
</evidence>
<feature type="region of interest" description="Disordered" evidence="2">
    <location>
        <begin position="764"/>
        <end position="798"/>
    </location>
</feature>
<gene>
    <name evidence="3" type="ORF">Pmani_008084</name>
</gene>
<feature type="compositionally biased region" description="Polar residues" evidence="2">
    <location>
        <begin position="552"/>
        <end position="563"/>
    </location>
</feature>
<feature type="compositionally biased region" description="Polar residues" evidence="2">
    <location>
        <begin position="789"/>
        <end position="798"/>
    </location>
</feature>
<organism evidence="3 4">
    <name type="scientific">Petrolisthes manimaculis</name>
    <dbReference type="NCBI Taxonomy" id="1843537"/>
    <lineage>
        <taxon>Eukaryota</taxon>
        <taxon>Metazoa</taxon>
        <taxon>Ecdysozoa</taxon>
        <taxon>Arthropoda</taxon>
        <taxon>Crustacea</taxon>
        <taxon>Multicrustacea</taxon>
        <taxon>Malacostraca</taxon>
        <taxon>Eumalacostraca</taxon>
        <taxon>Eucarida</taxon>
        <taxon>Decapoda</taxon>
        <taxon>Pleocyemata</taxon>
        <taxon>Anomura</taxon>
        <taxon>Galatheoidea</taxon>
        <taxon>Porcellanidae</taxon>
        <taxon>Petrolisthes</taxon>
    </lineage>
</organism>
<dbReference type="SUPFAM" id="SSF50978">
    <property type="entry name" value="WD40 repeat-like"/>
    <property type="match status" value="1"/>
</dbReference>
<feature type="region of interest" description="Disordered" evidence="2">
    <location>
        <begin position="17"/>
        <end position="40"/>
    </location>
</feature>
<feature type="compositionally biased region" description="Pro residues" evidence="2">
    <location>
        <begin position="511"/>
        <end position="522"/>
    </location>
</feature>
<feature type="compositionally biased region" description="Pro residues" evidence="2">
    <location>
        <begin position="251"/>
        <end position="266"/>
    </location>
</feature>
<dbReference type="Gene3D" id="2.130.10.10">
    <property type="entry name" value="YVTN repeat-like/Quinoprotein amine dehydrogenase"/>
    <property type="match status" value="1"/>
</dbReference>
<evidence type="ECO:0000313" key="3">
    <source>
        <dbReference type="EMBL" id="KAK4321100.1"/>
    </source>
</evidence>
<dbReference type="PROSITE" id="PS50082">
    <property type="entry name" value="WD_REPEATS_2"/>
    <property type="match status" value="1"/>
</dbReference>
<feature type="compositionally biased region" description="Acidic residues" evidence="2">
    <location>
        <begin position="495"/>
        <end position="506"/>
    </location>
</feature>
<dbReference type="InterPro" id="IPR036322">
    <property type="entry name" value="WD40_repeat_dom_sf"/>
</dbReference>
<proteinExistence type="predicted"/>
<dbReference type="PANTHER" id="PTHR22874">
    <property type="entry name" value="ACTIVATING MOLECULE IN BECN1-REGULATED AUTOPHAGY PROTEIN 1"/>
    <property type="match status" value="1"/>
</dbReference>
<feature type="region of interest" description="Disordered" evidence="2">
    <location>
        <begin position="351"/>
        <end position="384"/>
    </location>
</feature>
<feature type="compositionally biased region" description="Low complexity" evidence="2">
    <location>
        <begin position="592"/>
        <end position="603"/>
    </location>
</feature>
<name>A0AAE1Q7Q9_9EUCA</name>
<evidence type="ECO:0000256" key="1">
    <source>
        <dbReference type="PROSITE-ProRule" id="PRU00221"/>
    </source>
</evidence>
<dbReference type="InterPro" id="IPR015943">
    <property type="entry name" value="WD40/YVTN_repeat-like_dom_sf"/>
</dbReference>
<keyword evidence="1" id="KW-0853">WD repeat</keyword>
<feature type="compositionally biased region" description="Basic and acidic residues" evidence="2">
    <location>
        <begin position="22"/>
        <end position="40"/>
    </location>
</feature>
<dbReference type="SMART" id="SM00320">
    <property type="entry name" value="WD40"/>
    <property type="match status" value="3"/>
</dbReference>
<dbReference type="GO" id="GO:0080008">
    <property type="term" value="C:Cul4-RING E3 ubiquitin ligase complex"/>
    <property type="evidence" value="ECO:0007669"/>
    <property type="project" value="TreeGrafter"/>
</dbReference>
<protein>
    <recommendedName>
        <fullName evidence="5">Activating molecule in BECN1-regulated autophagy protein 1</fullName>
    </recommendedName>
</protein>
<dbReference type="InterPro" id="IPR052596">
    <property type="entry name" value="AMBRA1_autophagy"/>
</dbReference>
<evidence type="ECO:0008006" key="5">
    <source>
        <dbReference type="Google" id="ProtNLM"/>
    </source>
</evidence>
<feature type="region of interest" description="Disordered" evidence="2">
    <location>
        <begin position="298"/>
        <end position="332"/>
    </location>
</feature>
<feature type="compositionally biased region" description="Gly residues" evidence="2">
    <location>
        <begin position="356"/>
        <end position="371"/>
    </location>
</feature>
<dbReference type="EMBL" id="JAWZYT010000619">
    <property type="protein sequence ID" value="KAK4321100.1"/>
    <property type="molecule type" value="Genomic_DNA"/>
</dbReference>
<reference evidence="3" key="1">
    <citation type="submission" date="2023-11" db="EMBL/GenBank/DDBJ databases">
        <title>Genome assemblies of two species of porcelain crab, Petrolisthes cinctipes and Petrolisthes manimaculis (Anomura: Porcellanidae).</title>
        <authorList>
            <person name="Angst P."/>
        </authorList>
    </citation>
    <scope>NUCLEOTIDE SEQUENCE</scope>
    <source>
        <strain evidence="3">PB745_02</strain>
        <tissue evidence="3">Gill</tissue>
    </source>
</reference>
<dbReference type="InterPro" id="IPR001680">
    <property type="entry name" value="WD40_rpt"/>
</dbReference>
<sequence length="798" mass="88367">MDRFSWFAQPLPHTLASPSVRADSDARLMEEEQREREVMPRSKYGPVGLKPLPVVLGGRERYGGHTHPRTNTLQLELAIEESLVYRKHTQLSCQIPGAPKSTFLMVFSPDGSRVASTHGDHNIYVTEVKTGACICTLEGHPRTPWCVAFHPAHNNIVASGCLGGEVRVWDLKGGSEVWTTEKNTVIASLAFHPTDQVLVIATFNELYFWDWFQPKPFARITTADEREKIRYVKFDPLGHKLITGIANSPPVDRPPPLLPDRPPPHPSWWARGGGGMERERELQQRAEEAMMSTLGILPLHSHTSRVDRGTDPVNRQQSNGGSRSSYELWPPHSSARRMCRRLMAEYRERMRLQSRGSGGGSSGGSGGGGETRGTSGYEPPDYLRPYQRQLDPELREFRMHQVYNDPYLYNRYSNTDRHHSRSSSTANGPSDTNEPSDSTQSGRRREENPDQVVGRTHIMFQRFEPNMFDGGSEHNTRTTEDEDGPNHNNNNNNSNDDDDDEEEEEDSSQHPPRPPRPHAPPPRFTSSCWGYFCGDGSTGVHTHCGRGGARDTLNNDTTPDSPQDSTGGGGDDGSTGSESQHRSSDGEATGESTTSITTTTTSPITPPDADDATTPTTINNPTTTTNDTPTTTIVSTTAAVPTTEDDLATPGPSGLCSRVRRVSQNSDTEEGVTDNPSSSTPSLTFDDAQNAVRSIVKNVNEMIKEAMENRVEWWEDGPETRRKELICIALEDLWPQLVSLEKSFCPTRDDLERAGVIEPLTTLECSPLSSEDDDRPTETRWPSPPPASSHRQVTTVII</sequence>
<comment type="caution">
    <text evidence="3">The sequence shown here is derived from an EMBL/GenBank/DDBJ whole genome shotgun (WGS) entry which is preliminary data.</text>
</comment>
<dbReference type="GO" id="GO:0000045">
    <property type="term" value="P:autophagosome assembly"/>
    <property type="evidence" value="ECO:0007669"/>
    <property type="project" value="TreeGrafter"/>
</dbReference>
<feature type="compositionally biased region" description="Low complexity" evidence="2">
    <location>
        <begin position="612"/>
        <end position="642"/>
    </location>
</feature>
<feature type="region of interest" description="Disordered" evidence="2">
    <location>
        <begin position="551"/>
        <end position="685"/>
    </location>
</feature>
<dbReference type="GO" id="GO:1990756">
    <property type="term" value="F:ubiquitin-like ligase-substrate adaptor activity"/>
    <property type="evidence" value="ECO:0007669"/>
    <property type="project" value="TreeGrafter"/>
</dbReference>
<dbReference type="PANTHER" id="PTHR22874:SF1">
    <property type="entry name" value="ACTIVATING MOLECULE IN BECN1-REGULATED AUTOPHAGY PROTEIN 1"/>
    <property type="match status" value="1"/>
</dbReference>
<feature type="region of interest" description="Disordered" evidence="2">
    <location>
        <begin position="245"/>
        <end position="278"/>
    </location>
</feature>
<feature type="compositionally biased region" description="Polar residues" evidence="2">
    <location>
        <begin position="313"/>
        <end position="325"/>
    </location>
</feature>
<dbReference type="AlphaFoldDB" id="A0AAE1Q7Q9"/>
<feature type="repeat" description="WD" evidence="1">
    <location>
        <begin position="137"/>
        <end position="179"/>
    </location>
</feature>
<dbReference type="Proteomes" id="UP001292094">
    <property type="component" value="Unassembled WGS sequence"/>
</dbReference>
<feature type="compositionally biased region" description="Polar residues" evidence="2">
    <location>
        <begin position="674"/>
        <end position="683"/>
    </location>
</feature>
<dbReference type="Pfam" id="PF00400">
    <property type="entry name" value="WD40"/>
    <property type="match status" value="1"/>
</dbReference>
<feature type="region of interest" description="Disordered" evidence="2">
    <location>
        <begin position="410"/>
        <end position="522"/>
    </location>
</feature>
<accession>A0AAE1Q7Q9</accession>
<evidence type="ECO:0000313" key="4">
    <source>
        <dbReference type="Proteomes" id="UP001292094"/>
    </source>
</evidence>